<dbReference type="eggNOG" id="ENOG502QUFK">
    <property type="taxonomic scope" value="Eukaryota"/>
</dbReference>
<organism evidence="2 3">
    <name type="scientific">Heterobasidion irregulare (strain TC 32-1)</name>
    <dbReference type="NCBI Taxonomy" id="747525"/>
    <lineage>
        <taxon>Eukaryota</taxon>
        <taxon>Fungi</taxon>
        <taxon>Dikarya</taxon>
        <taxon>Basidiomycota</taxon>
        <taxon>Agaricomycotina</taxon>
        <taxon>Agaricomycetes</taxon>
        <taxon>Russulales</taxon>
        <taxon>Bondarzewiaceae</taxon>
        <taxon>Heterobasidion</taxon>
        <taxon>Heterobasidion annosum species complex</taxon>
    </lineage>
</organism>
<accession>W4JR10</accession>
<dbReference type="RefSeq" id="XP_009552931.1">
    <property type="nucleotide sequence ID" value="XM_009554636.1"/>
</dbReference>
<proteinExistence type="predicted"/>
<dbReference type="InParanoid" id="W4JR10"/>
<dbReference type="STRING" id="747525.W4JR10"/>
<dbReference type="AlphaFoldDB" id="W4JR10"/>
<gene>
    <name evidence="2" type="ORF">HETIRDRAFT_423186</name>
</gene>
<dbReference type="Proteomes" id="UP000030671">
    <property type="component" value="Unassembled WGS sequence"/>
</dbReference>
<name>W4JR10_HETIT</name>
<feature type="region of interest" description="Disordered" evidence="1">
    <location>
        <begin position="40"/>
        <end position="66"/>
    </location>
</feature>
<evidence type="ECO:0000313" key="3">
    <source>
        <dbReference type="Proteomes" id="UP000030671"/>
    </source>
</evidence>
<evidence type="ECO:0000256" key="1">
    <source>
        <dbReference type="SAM" id="MobiDB-lite"/>
    </source>
</evidence>
<dbReference type="EMBL" id="KI925466">
    <property type="protein sequence ID" value="ETW75525.1"/>
    <property type="molecule type" value="Genomic_DNA"/>
</dbReference>
<dbReference type="KEGG" id="hir:HETIRDRAFT_423186"/>
<protein>
    <submittedName>
        <fullName evidence="2">Uncharacterized protein</fullName>
    </submittedName>
</protein>
<keyword evidence="3" id="KW-1185">Reference proteome</keyword>
<dbReference type="HOGENOM" id="CLU_007076_0_0_1"/>
<sequence>MYGKHANASHPLYTSAYQAPEMRERFEQLGVSLLSDSCMEEEQEREVSHETERERQVERPPCNQPAQHRLPSAVRTFVQTGQIPHNSSAFIPLFRLLDPDSSPHDSGSWSHHLFAPADFMTTVLLDDVSGITQYLRPANWVISSTKDTALLVVLSPYEVNALLPELRRSTAVHLHMYAPRVTQAMRHLNNIDFYSISSLPKSGWVPPPRIVRSQLSLWAGELYLNNYETYLELCAFLGIYTTPGTAGVQSDGFVKLSHREAS</sequence>
<reference evidence="2 3" key="1">
    <citation type="journal article" date="2012" name="New Phytol.">
        <title>Insight into trade-off between wood decay and parasitism from the genome of a fungal forest pathogen.</title>
        <authorList>
            <person name="Olson A."/>
            <person name="Aerts A."/>
            <person name="Asiegbu F."/>
            <person name="Belbahri L."/>
            <person name="Bouzid O."/>
            <person name="Broberg A."/>
            <person name="Canback B."/>
            <person name="Coutinho P.M."/>
            <person name="Cullen D."/>
            <person name="Dalman K."/>
            <person name="Deflorio G."/>
            <person name="van Diepen L.T."/>
            <person name="Dunand C."/>
            <person name="Duplessis S."/>
            <person name="Durling M."/>
            <person name="Gonthier P."/>
            <person name="Grimwood J."/>
            <person name="Fossdal C.G."/>
            <person name="Hansson D."/>
            <person name="Henrissat B."/>
            <person name="Hietala A."/>
            <person name="Himmelstrand K."/>
            <person name="Hoffmeister D."/>
            <person name="Hogberg N."/>
            <person name="James T.Y."/>
            <person name="Karlsson M."/>
            <person name="Kohler A."/>
            <person name="Kues U."/>
            <person name="Lee Y.H."/>
            <person name="Lin Y.C."/>
            <person name="Lind M."/>
            <person name="Lindquist E."/>
            <person name="Lombard V."/>
            <person name="Lucas S."/>
            <person name="Lunden K."/>
            <person name="Morin E."/>
            <person name="Murat C."/>
            <person name="Park J."/>
            <person name="Raffaello T."/>
            <person name="Rouze P."/>
            <person name="Salamov A."/>
            <person name="Schmutz J."/>
            <person name="Solheim H."/>
            <person name="Stahlberg J."/>
            <person name="Velez H."/>
            <person name="de Vries R.P."/>
            <person name="Wiebenga A."/>
            <person name="Woodward S."/>
            <person name="Yakovlev I."/>
            <person name="Garbelotto M."/>
            <person name="Martin F."/>
            <person name="Grigoriev I.V."/>
            <person name="Stenlid J."/>
        </authorList>
    </citation>
    <scope>NUCLEOTIDE SEQUENCE [LARGE SCALE GENOMIC DNA]</scope>
    <source>
        <strain evidence="2 3">TC 32-1</strain>
    </source>
</reference>
<dbReference type="GeneID" id="20673878"/>
<feature type="compositionally biased region" description="Basic and acidic residues" evidence="1">
    <location>
        <begin position="45"/>
        <end position="58"/>
    </location>
</feature>
<dbReference type="OrthoDB" id="3182339at2759"/>
<evidence type="ECO:0000313" key="2">
    <source>
        <dbReference type="EMBL" id="ETW75525.1"/>
    </source>
</evidence>